<proteinExistence type="predicted"/>
<gene>
    <name evidence="1" type="ORF">MM415B02815_0010</name>
</gene>
<evidence type="ECO:0000313" key="1">
    <source>
        <dbReference type="EMBL" id="QJA88174.1"/>
    </source>
</evidence>
<dbReference type="Pfam" id="PF10050">
    <property type="entry name" value="DUF2284"/>
    <property type="match status" value="1"/>
</dbReference>
<dbReference type="EMBL" id="MT142759">
    <property type="protein sequence ID" value="QJA88174.1"/>
    <property type="molecule type" value="Genomic_DNA"/>
</dbReference>
<name>A0A6M3L3T5_9ZZZZ</name>
<reference evidence="1" key="1">
    <citation type="submission" date="2020-03" db="EMBL/GenBank/DDBJ databases">
        <title>The deep terrestrial virosphere.</title>
        <authorList>
            <person name="Holmfeldt K."/>
            <person name="Nilsson E."/>
            <person name="Simone D."/>
            <person name="Lopez-Fernandez M."/>
            <person name="Wu X."/>
            <person name="de Brujin I."/>
            <person name="Lundin D."/>
            <person name="Andersson A."/>
            <person name="Bertilsson S."/>
            <person name="Dopson M."/>
        </authorList>
    </citation>
    <scope>NUCLEOTIDE SEQUENCE</scope>
    <source>
        <strain evidence="1">MM415B02815</strain>
    </source>
</reference>
<dbReference type="InterPro" id="IPR019271">
    <property type="entry name" value="DUF2284_metal-binding"/>
</dbReference>
<dbReference type="AlphaFoldDB" id="A0A6M3L3T5"/>
<sequence length="82" mass="9681">MRNYSKTIKKERYKTFPLTAGHCDLCEFKCPHRDQPPCKRKGIPSMEAIGIDVYELLNFLEVDYEYPVINELTNVTMILVRR</sequence>
<protein>
    <submittedName>
        <fullName evidence="1">Uncharacterized protein</fullName>
    </submittedName>
</protein>
<accession>A0A6M3L3T5</accession>
<organism evidence="1">
    <name type="scientific">viral metagenome</name>
    <dbReference type="NCBI Taxonomy" id="1070528"/>
    <lineage>
        <taxon>unclassified sequences</taxon>
        <taxon>metagenomes</taxon>
        <taxon>organismal metagenomes</taxon>
    </lineage>
</organism>